<name>A0A6V6YQI5_9FLAO</name>
<gene>
    <name evidence="1" type="ORF">FLAT13_00747</name>
</gene>
<dbReference type="InterPro" id="IPR024079">
    <property type="entry name" value="MetalloPept_cat_dom_sf"/>
</dbReference>
<dbReference type="Proteomes" id="UP000530060">
    <property type="component" value="Unassembled WGS sequence"/>
</dbReference>
<dbReference type="Gene3D" id="3.40.390.10">
    <property type="entry name" value="Collagenase (Catalytic Domain)"/>
    <property type="match status" value="1"/>
</dbReference>
<accession>A0A6V6YQI5</accession>
<evidence type="ECO:0000313" key="1">
    <source>
        <dbReference type="EMBL" id="CAD0001683.1"/>
    </source>
</evidence>
<dbReference type="EMBL" id="CAIJDP010000057">
    <property type="protein sequence ID" value="CAD0001683.1"/>
    <property type="molecule type" value="Genomic_DNA"/>
</dbReference>
<evidence type="ECO:0000313" key="2">
    <source>
        <dbReference type="Proteomes" id="UP000530060"/>
    </source>
</evidence>
<comment type="caution">
    <text evidence="1">The sequence shown here is derived from an EMBL/GenBank/DDBJ whole genome shotgun (WGS) entry which is preliminary data.</text>
</comment>
<keyword evidence="2" id="KW-1185">Reference proteome</keyword>
<protein>
    <submittedName>
        <fullName evidence="1">Uncharacterized protein</fullName>
    </submittedName>
</protein>
<reference evidence="1 2" key="1">
    <citation type="submission" date="2020-06" db="EMBL/GenBank/DDBJ databases">
        <authorList>
            <person name="Criscuolo A."/>
        </authorList>
    </citation>
    <scope>NUCLEOTIDE SEQUENCE [LARGE SCALE GENOMIC DNA]</scope>
    <source>
        <strain evidence="2">CIP 111411</strain>
    </source>
</reference>
<proteinExistence type="predicted"/>
<sequence length="356" mass="42393">MDYKSIELQILQLEESFSKSRSNIYSDPKKQTHFDELHILFKAIKKSDYKHFDLLNLQNHFFLLNYIFKGLEYLDNSTLNIIPYEIISCLEYALEDWIDKNKFIIATSLSNKNLDFYFESTDSNEEFNNINILIDGLYCHKLTHRLIKISLPKVLSRDYLSCVVLYHELGHFVDMELNISKKIFLKNYHKTDPTNYDEYRFLCHKREYFADLFAAQYINDASNLFLNYIAFDNPDCETHPATNKRISVVENFLKGRICSELNEFNSVLSVSGPTELKIRYKKLDINKSDFLKLIPQNIKNVDELHYIFKLGWDFWNTSESNFLKNFESRQKYHIINNLIEKSISNYTITEKWQEIL</sequence>
<dbReference type="RefSeq" id="WP_180907963.1">
    <property type="nucleotide sequence ID" value="NZ_CAIJDP010000057.1"/>
</dbReference>
<dbReference type="GO" id="GO:0008237">
    <property type="term" value="F:metallopeptidase activity"/>
    <property type="evidence" value="ECO:0007669"/>
    <property type="project" value="InterPro"/>
</dbReference>
<organism evidence="1 2">
    <name type="scientific">Flavobacterium salmonis</name>
    <dbReference type="NCBI Taxonomy" id="2654844"/>
    <lineage>
        <taxon>Bacteria</taxon>
        <taxon>Pseudomonadati</taxon>
        <taxon>Bacteroidota</taxon>
        <taxon>Flavobacteriia</taxon>
        <taxon>Flavobacteriales</taxon>
        <taxon>Flavobacteriaceae</taxon>
        <taxon>Flavobacterium</taxon>
    </lineage>
</organism>
<dbReference type="AlphaFoldDB" id="A0A6V6YQI5"/>